<feature type="compositionally biased region" description="Pro residues" evidence="1">
    <location>
        <begin position="32"/>
        <end position="46"/>
    </location>
</feature>
<keyword evidence="4" id="KW-1185">Reference proteome</keyword>
<evidence type="ECO:0000256" key="1">
    <source>
        <dbReference type="SAM" id="MobiDB-lite"/>
    </source>
</evidence>
<gene>
    <name evidence="3" type="ORF">A6F65_01803</name>
</gene>
<keyword evidence="2" id="KW-0732">Signal</keyword>
<name>A0A1C7D9H3_9SPHN</name>
<dbReference type="KEGG" id="anh:A6F65_01803"/>
<protein>
    <submittedName>
        <fullName evidence="3">Uncharacterized protein</fullName>
    </submittedName>
</protein>
<dbReference type="PATRIC" id="fig|645517.4.peg.1789"/>
<dbReference type="Proteomes" id="UP000092698">
    <property type="component" value="Chromosome"/>
</dbReference>
<reference evidence="3 4" key="1">
    <citation type="submission" date="2016-07" db="EMBL/GenBank/DDBJ databases">
        <title>Complete genome sequence of Altererythrobacter namhicola JCM 16345T, containing esterase-encoding genes.</title>
        <authorList>
            <person name="Cheng H."/>
            <person name="Wu Y.-H."/>
            <person name="Jian S.-L."/>
            <person name="Huo Y.-Y."/>
            <person name="Wang C.-S."/>
            <person name="Xu X.-W."/>
        </authorList>
    </citation>
    <scope>NUCLEOTIDE SEQUENCE [LARGE SCALE GENOMIC DNA]</scope>
    <source>
        <strain evidence="3 4">JCM 16345</strain>
    </source>
</reference>
<dbReference type="OrthoDB" id="7569549at2"/>
<organism evidence="3 4">
    <name type="scientific">Paraurantiacibacter namhicola</name>
    <dbReference type="NCBI Taxonomy" id="645517"/>
    <lineage>
        <taxon>Bacteria</taxon>
        <taxon>Pseudomonadati</taxon>
        <taxon>Pseudomonadota</taxon>
        <taxon>Alphaproteobacteria</taxon>
        <taxon>Sphingomonadales</taxon>
        <taxon>Erythrobacteraceae</taxon>
        <taxon>Paraurantiacibacter</taxon>
    </lineage>
</organism>
<evidence type="ECO:0000313" key="4">
    <source>
        <dbReference type="Proteomes" id="UP000092698"/>
    </source>
</evidence>
<dbReference type="EMBL" id="CP016545">
    <property type="protein sequence ID" value="ANU08098.1"/>
    <property type="molecule type" value="Genomic_DNA"/>
</dbReference>
<dbReference type="AlphaFoldDB" id="A0A1C7D9H3"/>
<feature type="chain" id="PRO_5008884484" evidence="2">
    <location>
        <begin position="25"/>
        <end position="257"/>
    </location>
</feature>
<evidence type="ECO:0000256" key="2">
    <source>
        <dbReference type="SAM" id="SignalP"/>
    </source>
</evidence>
<feature type="region of interest" description="Disordered" evidence="1">
    <location>
        <begin position="23"/>
        <end position="49"/>
    </location>
</feature>
<feature type="signal peptide" evidence="2">
    <location>
        <begin position="1"/>
        <end position="24"/>
    </location>
</feature>
<sequence>MRAGRASFAAIAAVLMGMAGPALAQSSGGTPTPTPAPMPPPLPAPPTTFQDFEQRNSLDASRMLTGGSGYREQYTKSLGFTDCVQRVTPKRLERFLRQPIGSSAERRAASALLRSAPGCSSRSFVVSVRFLRGAASETILQNYASPDIDRAGTLDSERIERFMAYNPAISDRNDPDVRALARYTQCQVMVAPGLARKLILADHGSDEEKALREQIASVTGMCGTMEAKNDLAAVTYRSYLAEALYHWTRSGEFARDV</sequence>
<dbReference type="RefSeq" id="WP_067787919.1">
    <property type="nucleotide sequence ID" value="NZ_CP016545.1"/>
</dbReference>
<accession>A0A1C7D9H3</accession>
<proteinExistence type="predicted"/>
<evidence type="ECO:0000313" key="3">
    <source>
        <dbReference type="EMBL" id="ANU08098.1"/>
    </source>
</evidence>
<dbReference type="STRING" id="645517.A6F65_01803"/>